<accession>A0A4Y2CSU0</accession>
<evidence type="ECO:0000313" key="2">
    <source>
        <dbReference type="Proteomes" id="UP000499080"/>
    </source>
</evidence>
<name>A0A4Y2CSU0_ARAVE</name>
<organism evidence="1 2">
    <name type="scientific">Araneus ventricosus</name>
    <name type="common">Orbweaver spider</name>
    <name type="synonym">Epeira ventricosa</name>
    <dbReference type="NCBI Taxonomy" id="182803"/>
    <lineage>
        <taxon>Eukaryota</taxon>
        <taxon>Metazoa</taxon>
        <taxon>Ecdysozoa</taxon>
        <taxon>Arthropoda</taxon>
        <taxon>Chelicerata</taxon>
        <taxon>Arachnida</taxon>
        <taxon>Araneae</taxon>
        <taxon>Araneomorphae</taxon>
        <taxon>Entelegynae</taxon>
        <taxon>Araneoidea</taxon>
        <taxon>Araneidae</taxon>
        <taxon>Araneus</taxon>
    </lineage>
</organism>
<sequence length="99" mass="11467">MNVNIAHITTKILIEVANYYQLSVKRGESKDFFELILFGRSLECRRDRIFDVNCEFNPFLYMFEDCGKFIKPYGRYSKKCALSASCEAAGCTRLCLTKL</sequence>
<comment type="caution">
    <text evidence="1">The sequence shown here is derived from an EMBL/GenBank/DDBJ whole genome shotgun (WGS) entry which is preliminary data.</text>
</comment>
<dbReference type="AlphaFoldDB" id="A0A4Y2CSU0"/>
<proteinExistence type="predicted"/>
<dbReference type="EMBL" id="BGPR01164265">
    <property type="protein sequence ID" value="GBM07199.1"/>
    <property type="molecule type" value="Genomic_DNA"/>
</dbReference>
<keyword evidence="2" id="KW-1185">Reference proteome</keyword>
<gene>
    <name evidence="1" type="ORF">AVEN_177030_1</name>
</gene>
<reference evidence="1 2" key="1">
    <citation type="journal article" date="2019" name="Sci. Rep.">
        <title>Orb-weaving spider Araneus ventricosus genome elucidates the spidroin gene catalogue.</title>
        <authorList>
            <person name="Kono N."/>
            <person name="Nakamura H."/>
            <person name="Ohtoshi R."/>
            <person name="Moran D.A.P."/>
            <person name="Shinohara A."/>
            <person name="Yoshida Y."/>
            <person name="Fujiwara M."/>
            <person name="Mori M."/>
            <person name="Tomita M."/>
            <person name="Arakawa K."/>
        </authorList>
    </citation>
    <scope>NUCLEOTIDE SEQUENCE [LARGE SCALE GENOMIC DNA]</scope>
</reference>
<evidence type="ECO:0000313" key="1">
    <source>
        <dbReference type="EMBL" id="GBM07199.1"/>
    </source>
</evidence>
<protein>
    <submittedName>
        <fullName evidence="1">Uncharacterized protein</fullName>
    </submittedName>
</protein>
<dbReference type="Proteomes" id="UP000499080">
    <property type="component" value="Unassembled WGS sequence"/>
</dbReference>